<accession>A0A8B7XQ60</accession>
<reference evidence="3" key="1">
    <citation type="submission" date="2025-08" db="UniProtKB">
        <authorList>
            <consortium name="RefSeq"/>
        </authorList>
    </citation>
    <scope>IDENTIFICATION</scope>
</reference>
<name>A0A8B7XQ60_ACAPL</name>
<dbReference type="Pfam" id="PF00024">
    <property type="entry name" value="PAN_1"/>
    <property type="match status" value="1"/>
</dbReference>
<dbReference type="RefSeq" id="XP_022082176.1">
    <property type="nucleotide sequence ID" value="XM_022226484.1"/>
</dbReference>
<feature type="domain" description="Apple" evidence="1">
    <location>
        <begin position="35"/>
        <end position="109"/>
    </location>
</feature>
<sequence length="330" mass="36304">MGLSTINRTGGPLLLVCAFLAGFAAWIGSALTPWCSVVDTALVGWNVSSIHTRTHKLCHVACLESANCSSANYWWQSKVCELNILSHLSVSESHMVKASGSIYTFTQMTGCNLASVLSRHGNDHEALRFGSTKDSEWRLVFKGVAGTGAKLYDMWTSESWDPSVEISGSCRDNDLHRAWRNGQLHVRQVKLSLHNSTGVAVKLVFNGTGSDIKNWFNKPHLIESPWADLTTALFEGGYGQIFSLEGGTGLERRFHINIYYQICESDAGWLVVTDSQSQAGPCEWEKPSPAHPNPKILYSTTSSTVKWHNLLSDDGTVGRADSMTIHIDIE</sequence>
<dbReference type="PROSITE" id="PS50948">
    <property type="entry name" value="PAN"/>
    <property type="match status" value="1"/>
</dbReference>
<dbReference type="OMA" id="RRFHINI"/>
<proteinExistence type="predicted"/>
<evidence type="ECO:0000259" key="1">
    <source>
        <dbReference type="PROSITE" id="PS50948"/>
    </source>
</evidence>
<organism evidence="2 3">
    <name type="scientific">Acanthaster planci</name>
    <name type="common">Crown-of-thorns starfish</name>
    <dbReference type="NCBI Taxonomy" id="133434"/>
    <lineage>
        <taxon>Eukaryota</taxon>
        <taxon>Metazoa</taxon>
        <taxon>Echinodermata</taxon>
        <taxon>Eleutherozoa</taxon>
        <taxon>Asterozoa</taxon>
        <taxon>Asteroidea</taxon>
        <taxon>Valvatacea</taxon>
        <taxon>Valvatida</taxon>
        <taxon>Acanthasteridae</taxon>
        <taxon>Acanthaster</taxon>
    </lineage>
</organism>
<protein>
    <submittedName>
        <fullName evidence="3">Uncharacterized protein LOC110974695</fullName>
    </submittedName>
</protein>
<dbReference type="Proteomes" id="UP000694845">
    <property type="component" value="Unplaced"/>
</dbReference>
<dbReference type="AlphaFoldDB" id="A0A8B7XQ60"/>
<dbReference type="OrthoDB" id="6134084at2759"/>
<dbReference type="InterPro" id="IPR003609">
    <property type="entry name" value="Pan_app"/>
</dbReference>
<evidence type="ECO:0000313" key="3">
    <source>
        <dbReference type="RefSeq" id="XP_022082176.1"/>
    </source>
</evidence>
<dbReference type="SUPFAM" id="SSF57414">
    <property type="entry name" value="Hairpin loop containing domain-like"/>
    <property type="match status" value="1"/>
</dbReference>
<dbReference type="KEGG" id="aplc:110974695"/>
<evidence type="ECO:0000313" key="2">
    <source>
        <dbReference type="Proteomes" id="UP000694845"/>
    </source>
</evidence>
<gene>
    <name evidence="3" type="primary">LOC110974695</name>
</gene>
<keyword evidence="2" id="KW-1185">Reference proteome</keyword>
<dbReference type="GeneID" id="110974695"/>